<dbReference type="GO" id="GO:0070260">
    <property type="term" value="F:5'-tyrosyl-DNA phosphodiesterase activity"/>
    <property type="evidence" value="ECO:0007669"/>
    <property type="project" value="TreeGrafter"/>
</dbReference>
<dbReference type="AlphaFoldDB" id="A0A9W9CNM4"/>
<organism evidence="12 13">
    <name type="scientific">Neocucurbitaria cava</name>
    <dbReference type="NCBI Taxonomy" id="798079"/>
    <lineage>
        <taxon>Eukaryota</taxon>
        <taxon>Fungi</taxon>
        <taxon>Dikarya</taxon>
        <taxon>Ascomycota</taxon>
        <taxon>Pezizomycotina</taxon>
        <taxon>Dothideomycetes</taxon>
        <taxon>Pleosporomycetidae</taxon>
        <taxon>Pleosporales</taxon>
        <taxon>Pleosporineae</taxon>
        <taxon>Cucurbitariaceae</taxon>
        <taxon>Neocucurbitaria</taxon>
    </lineage>
</organism>
<comment type="cofactor">
    <cofactor evidence="1">
        <name>Mn(2+)</name>
        <dbReference type="ChEBI" id="CHEBI:29035"/>
    </cofactor>
</comment>
<keyword evidence="7" id="KW-0378">Hydrolase</keyword>
<accession>A0A9W9CNM4</accession>
<keyword evidence="10" id="KW-0539">Nucleus</keyword>
<dbReference type="PANTHER" id="PTHR15822:SF4">
    <property type="entry name" value="TYROSYL-DNA PHOSPHODIESTERASE 2"/>
    <property type="match status" value="1"/>
</dbReference>
<reference evidence="12" key="1">
    <citation type="submission" date="2022-10" db="EMBL/GenBank/DDBJ databases">
        <title>Tapping the CABI collections for fungal endophytes: first genome assemblies for Collariella, Neodidymelliopsis, Ascochyta clinopodiicola, Didymella pomorum, Didymosphaeria variabile, Neocosmospora piperis and Neocucurbitaria cava.</title>
        <authorList>
            <person name="Hill R."/>
        </authorList>
    </citation>
    <scope>NUCLEOTIDE SEQUENCE</scope>
    <source>
        <strain evidence="12">IMI 356814</strain>
    </source>
</reference>
<evidence type="ECO:0000313" key="12">
    <source>
        <dbReference type="EMBL" id="KAJ4371995.1"/>
    </source>
</evidence>
<keyword evidence="5" id="KW-0479">Metal-binding</keyword>
<sequence>MTKTDRFVNSEARTSQELTKKEQPPGTKTTYYNTFNIIMVSKSMLGSLLKKQLSYEPELKPYFTFRNGKWTSVRPDASIPRSTAAAPAPLKSLRVITWNIDFMASYPRARMDTALSHLQSLVSTVPDSCAVVIHLQEMMETEGSDAQAANDLSQVKDAHWIQERFNLTDINPSSWDAPYGQVTLTDRRLAITSVSRLRFVSEYQRDALFVDVRLDTSQAKYLRLCNVHLDSSYGSMRPVQWSALAKHLQNVDQGISASILAGDCNANQVRDRTAPQEHGFKDAYLELGGDEGDDSGATWGFQSVDARRWGRQRLDKEVFWGNVQVDRLERIGVGVEVEDEPVRSSLEDEGEVTFVTDHYGLIGHFTLTDGLSTTIGEDI</sequence>
<keyword evidence="4" id="KW-0540">Nuclease</keyword>
<dbReference type="PANTHER" id="PTHR15822">
    <property type="entry name" value="TRAF AND TNF RECEPTOR-ASSOCIATED PROTEIN"/>
    <property type="match status" value="1"/>
</dbReference>
<dbReference type="InterPro" id="IPR051547">
    <property type="entry name" value="TDP2-like"/>
</dbReference>
<keyword evidence="8" id="KW-0460">Magnesium</keyword>
<dbReference type="GO" id="GO:0005737">
    <property type="term" value="C:cytoplasm"/>
    <property type="evidence" value="ECO:0007669"/>
    <property type="project" value="TreeGrafter"/>
</dbReference>
<protein>
    <recommendedName>
        <fullName evidence="14">Endonuclease/exonuclease/phosphatase domain-containing protein</fullName>
    </recommendedName>
</protein>
<dbReference type="GO" id="GO:0006302">
    <property type="term" value="P:double-strand break repair"/>
    <property type="evidence" value="ECO:0007669"/>
    <property type="project" value="TreeGrafter"/>
</dbReference>
<evidence type="ECO:0000256" key="5">
    <source>
        <dbReference type="ARBA" id="ARBA00022723"/>
    </source>
</evidence>
<dbReference type="OrthoDB" id="9975959at2759"/>
<evidence type="ECO:0000256" key="1">
    <source>
        <dbReference type="ARBA" id="ARBA00001936"/>
    </source>
</evidence>
<evidence type="ECO:0000256" key="6">
    <source>
        <dbReference type="ARBA" id="ARBA00022763"/>
    </source>
</evidence>
<keyword evidence="6" id="KW-0227">DNA damage</keyword>
<dbReference type="InterPro" id="IPR036691">
    <property type="entry name" value="Endo/exonu/phosph_ase_sf"/>
</dbReference>
<evidence type="ECO:0000313" key="13">
    <source>
        <dbReference type="Proteomes" id="UP001140560"/>
    </source>
</evidence>
<evidence type="ECO:0008006" key="14">
    <source>
        <dbReference type="Google" id="ProtNLM"/>
    </source>
</evidence>
<evidence type="ECO:0000256" key="7">
    <source>
        <dbReference type="ARBA" id="ARBA00022801"/>
    </source>
</evidence>
<comment type="caution">
    <text evidence="12">The sequence shown here is derived from an EMBL/GenBank/DDBJ whole genome shotgun (WGS) entry which is preliminary data.</text>
</comment>
<dbReference type="GO" id="GO:0046872">
    <property type="term" value="F:metal ion binding"/>
    <property type="evidence" value="ECO:0007669"/>
    <property type="project" value="UniProtKB-KW"/>
</dbReference>
<dbReference type="GO" id="GO:0004518">
    <property type="term" value="F:nuclease activity"/>
    <property type="evidence" value="ECO:0007669"/>
    <property type="project" value="UniProtKB-KW"/>
</dbReference>
<dbReference type="CDD" id="cd09080">
    <property type="entry name" value="TDP2"/>
    <property type="match status" value="1"/>
</dbReference>
<evidence type="ECO:0000256" key="9">
    <source>
        <dbReference type="ARBA" id="ARBA00023204"/>
    </source>
</evidence>
<evidence type="ECO:0000256" key="10">
    <source>
        <dbReference type="ARBA" id="ARBA00023242"/>
    </source>
</evidence>
<dbReference type="Gene3D" id="3.60.10.10">
    <property type="entry name" value="Endonuclease/exonuclease/phosphatase"/>
    <property type="match status" value="1"/>
</dbReference>
<evidence type="ECO:0000256" key="2">
    <source>
        <dbReference type="ARBA" id="ARBA00001946"/>
    </source>
</evidence>
<dbReference type="GO" id="GO:0003697">
    <property type="term" value="F:single-stranded DNA binding"/>
    <property type="evidence" value="ECO:0007669"/>
    <property type="project" value="TreeGrafter"/>
</dbReference>
<evidence type="ECO:0000256" key="4">
    <source>
        <dbReference type="ARBA" id="ARBA00022722"/>
    </source>
</evidence>
<gene>
    <name evidence="12" type="ORF">N0V83_003768</name>
</gene>
<dbReference type="SUPFAM" id="SSF56219">
    <property type="entry name" value="DNase I-like"/>
    <property type="match status" value="1"/>
</dbReference>
<comment type="cofactor">
    <cofactor evidence="2">
        <name>Mg(2+)</name>
        <dbReference type="ChEBI" id="CHEBI:18420"/>
    </cofactor>
</comment>
<evidence type="ECO:0000256" key="11">
    <source>
        <dbReference type="SAM" id="MobiDB-lite"/>
    </source>
</evidence>
<keyword evidence="9" id="KW-0234">DNA repair</keyword>
<feature type="region of interest" description="Disordered" evidence="11">
    <location>
        <begin position="1"/>
        <end position="26"/>
    </location>
</feature>
<proteinExistence type="predicted"/>
<dbReference type="GO" id="GO:0005634">
    <property type="term" value="C:nucleus"/>
    <property type="evidence" value="ECO:0007669"/>
    <property type="project" value="UniProtKB-SubCell"/>
</dbReference>
<name>A0A9W9CNM4_9PLEO</name>
<dbReference type="Proteomes" id="UP001140560">
    <property type="component" value="Unassembled WGS sequence"/>
</dbReference>
<evidence type="ECO:0000256" key="3">
    <source>
        <dbReference type="ARBA" id="ARBA00004123"/>
    </source>
</evidence>
<dbReference type="EMBL" id="JAPEUY010000006">
    <property type="protein sequence ID" value="KAJ4371995.1"/>
    <property type="molecule type" value="Genomic_DNA"/>
</dbReference>
<keyword evidence="13" id="KW-1185">Reference proteome</keyword>
<comment type="subcellular location">
    <subcellularLocation>
        <location evidence="3">Nucleus</location>
    </subcellularLocation>
</comment>
<evidence type="ECO:0000256" key="8">
    <source>
        <dbReference type="ARBA" id="ARBA00022842"/>
    </source>
</evidence>